<reference evidence="1 2" key="1">
    <citation type="journal article" date="2013" name="PLoS ONE">
        <title>Genomic Analysis by Deep Sequencing of the Probiotic Lactobacillus brevis KB290 Harboring Nine Plasmids Reveals Genomic Stability.</title>
        <authorList>
            <person name="Fukao M."/>
            <person name="Oshima K."/>
            <person name="Morita H."/>
            <person name="Toh H."/>
            <person name="Suda W."/>
            <person name="Kim S.W."/>
            <person name="Suzuki S."/>
            <person name="Yakabe T."/>
            <person name="Hattori M."/>
            <person name="Yajima N."/>
        </authorList>
    </citation>
    <scope>NUCLEOTIDE SEQUENCE [LARGE SCALE GENOMIC DNA]</scope>
    <source>
        <strain evidence="1 2">KB290</strain>
    </source>
</reference>
<organism evidence="1 2">
    <name type="scientific">Levilactobacillus brevis KB290</name>
    <dbReference type="NCBI Taxonomy" id="1001583"/>
    <lineage>
        <taxon>Bacteria</taxon>
        <taxon>Bacillati</taxon>
        <taxon>Bacillota</taxon>
        <taxon>Bacilli</taxon>
        <taxon>Lactobacillales</taxon>
        <taxon>Lactobacillaceae</taxon>
        <taxon>Levilactobacillus</taxon>
    </lineage>
</organism>
<dbReference type="GO" id="GO:0004721">
    <property type="term" value="F:phosphoprotein phosphatase activity"/>
    <property type="evidence" value="ECO:0007669"/>
    <property type="project" value="InterPro"/>
</dbReference>
<evidence type="ECO:0000313" key="2">
    <source>
        <dbReference type="Proteomes" id="UP000012042"/>
    </source>
</evidence>
<dbReference type="PATRIC" id="fig|1001583.3.peg.226"/>
<dbReference type="Proteomes" id="UP000012042">
    <property type="component" value="Chromosome"/>
</dbReference>
<dbReference type="Gene3D" id="3.90.190.10">
    <property type="entry name" value="Protein tyrosine phosphatase superfamily"/>
    <property type="match status" value="1"/>
</dbReference>
<gene>
    <name evidence="1" type="ORF">LVISKB_0230</name>
</gene>
<dbReference type="InterPro" id="IPR016130">
    <property type="entry name" value="Tyr_Pase_AS"/>
</dbReference>
<dbReference type="InterPro" id="IPR029021">
    <property type="entry name" value="Prot-tyrosine_phosphatase-like"/>
</dbReference>
<dbReference type="InterPro" id="IPR026893">
    <property type="entry name" value="Tyr/Ser_Pase_IphP-type"/>
</dbReference>
<dbReference type="KEGG" id="lbk:LVISKB_0230"/>
<dbReference type="EMBL" id="AP012167">
    <property type="protein sequence ID" value="BAN05865.1"/>
    <property type="molecule type" value="Genomic_DNA"/>
</dbReference>
<dbReference type="SUPFAM" id="SSF52799">
    <property type="entry name" value="(Phosphotyrosine protein) phosphatases II"/>
    <property type="match status" value="1"/>
</dbReference>
<dbReference type="Pfam" id="PF13350">
    <property type="entry name" value="Y_phosphatase3"/>
    <property type="match status" value="1"/>
</dbReference>
<name>M5ABT8_LEVBR</name>
<sequence length="273" mass="30301">MLMKGQGKRMTNNRNLNVTGGLNFRELGGYPTLDNQTVKWHKLLRTAGLAGLTPEDQQHLSQYGVVADVDFRSKDEQTMAPDRVPVGATYHFLPVFPADDQTDASATEAELEQRFNGDDQAGYRHMVDVYQKMITLPSAQAAYHDFFATLSANDTAQQSVLFHCTAGKDRTGIGAFLALSALNVDPQVIKTDYLLTNQNVMPKVEAQSDAARRDGHTETFVTNIRALSTVNADYLDAAIKVINTQYGGVQDYLHDVLKLSRNDLNNLKQLYLD</sequence>
<protein>
    <submittedName>
        <fullName evidence="1">Putative tyrosine-protein phosphatase H16_A0669</fullName>
    </submittedName>
</protein>
<dbReference type="PROSITE" id="PS00383">
    <property type="entry name" value="TYR_PHOSPHATASE_1"/>
    <property type="match status" value="1"/>
</dbReference>
<proteinExistence type="predicted"/>
<dbReference type="HOGENOM" id="CLU_057546_0_2_9"/>
<accession>M5ABT8</accession>
<dbReference type="AlphaFoldDB" id="M5ABT8"/>
<evidence type="ECO:0000313" key="1">
    <source>
        <dbReference type="EMBL" id="BAN05865.1"/>
    </source>
</evidence>